<dbReference type="Proteomes" id="UP000589132">
    <property type="component" value="Unassembled WGS sequence"/>
</dbReference>
<protein>
    <submittedName>
        <fullName evidence="1">DUF309 domain-containing protein</fullName>
    </submittedName>
</protein>
<dbReference type="InterPro" id="IPR023203">
    <property type="entry name" value="TTHA0068_sf"/>
</dbReference>
<dbReference type="Pfam" id="PF03745">
    <property type="entry name" value="DUF309"/>
    <property type="match status" value="1"/>
</dbReference>
<dbReference type="InterPro" id="IPR005500">
    <property type="entry name" value="DUF309"/>
</dbReference>
<accession>A0A7J4D047</accession>
<comment type="caution">
    <text evidence="1">The sequence shown here is derived from an EMBL/GenBank/DDBJ whole genome shotgun (WGS) entry which is preliminary data.</text>
</comment>
<sequence>MNLKKLWNSAVEEHNSGDYHEAHELFEDLWLELDERREKDTVQTLAQADALAVHIKTGNIRAAQRLMKQLPELVQTFPSSYNGIDLREMKVWINDMIANIPSSGEIKTVTGAVPPKLIKSRS</sequence>
<dbReference type="EMBL" id="DTTC01000243">
    <property type="protein sequence ID" value="HIA98289.1"/>
    <property type="molecule type" value="Genomic_DNA"/>
</dbReference>
<gene>
    <name evidence="1" type="ORF">EYO15_03820</name>
</gene>
<reference evidence="2" key="1">
    <citation type="journal article" date="2019" name="bioRxiv">
        <title>Genome diversification in globally distributed novel marine Proteobacteria is linked to environmental adaptation.</title>
        <authorList>
            <person name="Zhou Z."/>
            <person name="Tran P.Q."/>
            <person name="Kieft K."/>
            <person name="Anantharaman K."/>
        </authorList>
    </citation>
    <scope>NUCLEOTIDE SEQUENCE [LARGE SCALE GENOMIC DNA]</scope>
</reference>
<evidence type="ECO:0000313" key="1">
    <source>
        <dbReference type="EMBL" id="HIA98289.1"/>
    </source>
</evidence>
<name>A0A7J4D047_9ARCH</name>
<dbReference type="AlphaFoldDB" id="A0A7J4D047"/>
<evidence type="ECO:0000313" key="2">
    <source>
        <dbReference type="Proteomes" id="UP000589132"/>
    </source>
</evidence>
<proteinExistence type="predicted"/>
<organism evidence="1 2">
    <name type="scientific">Marine Group III euryarchaeote</name>
    <dbReference type="NCBI Taxonomy" id="2173149"/>
    <lineage>
        <taxon>Archaea</taxon>
        <taxon>Methanobacteriati</taxon>
        <taxon>Thermoplasmatota</taxon>
        <taxon>Thermoplasmata</taxon>
        <taxon>Candidatus Thermoprofundales</taxon>
    </lineage>
</organism>
<dbReference type="SUPFAM" id="SSF140663">
    <property type="entry name" value="TTHA0068-like"/>
    <property type="match status" value="1"/>
</dbReference>
<dbReference type="Gene3D" id="1.10.3450.10">
    <property type="entry name" value="TTHA0068-like"/>
    <property type="match status" value="1"/>
</dbReference>